<keyword evidence="2" id="KW-1185">Reference proteome</keyword>
<proteinExistence type="predicted"/>
<dbReference type="AlphaFoldDB" id="A0ABD2VUS4"/>
<reference evidence="1 2" key="1">
    <citation type="journal article" date="2024" name="bioRxiv">
        <title>A reference genome for Trichogramma kaykai: A tiny desert-dwelling parasitoid wasp with competing sex-ratio distorters.</title>
        <authorList>
            <person name="Culotta J."/>
            <person name="Lindsey A.R."/>
        </authorList>
    </citation>
    <scope>NUCLEOTIDE SEQUENCE [LARGE SCALE GENOMIC DNA]</scope>
    <source>
        <strain evidence="1 2">KSX58</strain>
    </source>
</reference>
<sequence>MFFQRAIEGCTIYKFYSASDAAEQGDKKRRKGTGLTADICKATRERKQRHTKPCWHYTLQRKTCTSNVCAERVTSALSDSLDAAHAVVSIYCRRKKFIVKSSFLNILLARTQVQVQIP</sequence>
<gene>
    <name evidence="1" type="ORF">TKK_019779</name>
</gene>
<dbReference type="Proteomes" id="UP001627154">
    <property type="component" value="Unassembled WGS sequence"/>
</dbReference>
<dbReference type="EMBL" id="JBJJXI010000172">
    <property type="protein sequence ID" value="KAL3384469.1"/>
    <property type="molecule type" value="Genomic_DNA"/>
</dbReference>
<comment type="caution">
    <text evidence="1">The sequence shown here is derived from an EMBL/GenBank/DDBJ whole genome shotgun (WGS) entry which is preliminary data.</text>
</comment>
<evidence type="ECO:0000313" key="2">
    <source>
        <dbReference type="Proteomes" id="UP001627154"/>
    </source>
</evidence>
<name>A0ABD2VUS4_9HYME</name>
<evidence type="ECO:0000313" key="1">
    <source>
        <dbReference type="EMBL" id="KAL3384469.1"/>
    </source>
</evidence>
<organism evidence="1 2">
    <name type="scientific">Trichogramma kaykai</name>
    <dbReference type="NCBI Taxonomy" id="54128"/>
    <lineage>
        <taxon>Eukaryota</taxon>
        <taxon>Metazoa</taxon>
        <taxon>Ecdysozoa</taxon>
        <taxon>Arthropoda</taxon>
        <taxon>Hexapoda</taxon>
        <taxon>Insecta</taxon>
        <taxon>Pterygota</taxon>
        <taxon>Neoptera</taxon>
        <taxon>Endopterygota</taxon>
        <taxon>Hymenoptera</taxon>
        <taxon>Apocrita</taxon>
        <taxon>Proctotrupomorpha</taxon>
        <taxon>Chalcidoidea</taxon>
        <taxon>Trichogrammatidae</taxon>
        <taxon>Trichogramma</taxon>
    </lineage>
</organism>
<accession>A0ABD2VUS4</accession>
<protein>
    <submittedName>
        <fullName evidence="1">Uncharacterized protein</fullName>
    </submittedName>
</protein>